<dbReference type="Pfam" id="PF01425">
    <property type="entry name" value="Amidase"/>
    <property type="match status" value="1"/>
</dbReference>
<name>A0AAD6HU44_9EURO</name>
<reference evidence="2" key="2">
    <citation type="submission" date="2023-01" db="EMBL/GenBank/DDBJ databases">
        <authorList>
            <person name="Petersen C."/>
        </authorList>
    </citation>
    <scope>NUCLEOTIDE SEQUENCE</scope>
    <source>
        <strain evidence="2">IBT 17514</strain>
    </source>
</reference>
<dbReference type="EMBL" id="JAQJAN010000002">
    <property type="protein sequence ID" value="KAJ5738239.1"/>
    <property type="molecule type" value="Genomic_DNA"/>
</dbReference>
<feature type="domain" description="Amidase" evidence="1">
    <location>
        <begin position="138"/>
        <end position="201"/>
    </location>
</feature>
<dbReference type="InterPro" id="IPR036928">
    <property type="entry name" value="AS_sf"/>
</dbReference>
<reference evidence="2" key="1">
    <citation type="journal article" date="2023" name="IMA Fungus">
        <title>Comparative genomic study of the Penicillium genus elucidates a diverse pangenome and 15 lateral gene transfer events.</title>
        <authorList>
            <person name="Petersen C."/>
            <person name="Sorensen T."/>
            <person name="Nielsen M.R."/>
            <person name="Sondergaard T.E."/>
            <person name="Sorensen J.L."/>
            <person name="Fitzpatrick D.A."/>
            <person name="Frisvad J.C."/>
            <person name="Nielsen K.L."/>
        </authorList>
    </citation>
    <scope>NUCLEOTIDE SEQUENCE</scope>
    <source>
        <strain evidence="2">IBT 17514</strain>
    </source>
</reference>
<comment type="caution">
    <text evidence="2">The sequence shown here is derived from an EMBL/GenBank/DDBJ whole genome shotgun (WGS) entry which is preliminary data.</text>
</comment>
<evidence type="ECO:0000313" key="2">
    <source>
        <dbReference type="EMBL" id="KAJ5738239.1"/>
    </source>
</evidence>
<accession>A0AAD6HU44</accession>
<evidence type="ECO:0000259" key="1">
    <source>
        <dbReference type="Pfam" id="PF01425"/>
    </source>
</evidence>
<sequence>MAFNQVITQLVAGTKYLVHPQVLGTILEESQLQGIRPVVLLRAEVAEESSPDGILQQLNIFHEVDDVYNPEFSKTIVLTGTLEDISLGNSTLASQNFTSVYTSNAVELPPGPFNPLSSMSDDGIWKEVPVPSRLYSPSSPKTLLAGVRVCVKDIFHLKRTKTTMMSHACTEMYPAQEGSADYAQKLLEQGAIIIGKTNMTNVPASGFQLKAHVMDEDPAAFHPLTSLPISGLISIVQRIPAVMNIKAHQEVHLEQLQLSRDIFG</sequence>
<dbReference type="Proteomes" id="UP001215712">
    <property type="component" value="Unassembled WGS sequence"/>
</dbReference>
<dbReference type="AlphaFoldDB" id="A0AAD6HU44"/>
<evidence type="ECO:0000313" key="3">
    <source>
        <dbReference type="Proteomes" id="UP001215712"/>
    </source>
</evidence>
<dbReference type="Gene3D" id="3.90.1300.10">
    <property type="entry name" value="Amidase signature (AS) domain"/>
    <property type="match status" value="1"/>
</dbReference>
<dbReference type="InterPro" id="IPR023631">
    <property type="entry name" value="Amidase_dom"/>
</dbReference>
<keyword evidence="3" id="KW-1185">Reference proteome</keyword>
<dbReference type="SUPFAM" id="SSF75304">
    <property type="entry name" value="Amidase signature (AS) enzymes"/>
    <property type="match status" value="1"/>
</dbReference>
<gene>
    <name evidence="2" type="ORF">N7493_001394</name>
</gene>
<protein>
    <recommendedName>
        <fullName evidence="1">Amidase domain-containing protein</fullName>
    </recommendedName>
</protein>
<organism evidence="2 3">
    <name type="scientific">Penicillium malachiteum</name>
    <dbReference type="NCBI Taxonomy" id="1324776"/>
    <lineage>
        <taxon>Eukaryota</taxon>
        <taxon>Fungi</taxon>
        <taxon>Dikarya</taxon>
        <taxon>Ascomycota</taxon>
        <taxon>Pezizomycotina</taxon>
        <taxon>Eurotiomycetes</taxon>
        <taxon>Eurotiomycetidae</taxon>
        <taxon>Eurotiales</taxon>
        <taxon>Aspergillaceae</taxon>
        <taxon>Penicillium</taxon>
    </lineage>
</organism>
<proteinExistence type="predicted"/>